<dbReference type="Proteomes" id="UP000235965">
    <property type="component" value="Unassembled WGS sequence"/>
</dbReference>
<dbReference type="Pfam" id="PF13842">
    <property type="entry name" value="zf-Tnp_2"/>
    <property type="match status" value="1"/>
</dbReference>
<sequence length="236" mass="26396">MVVKNPCKLCGGLYYSQNPPRRKSSKNISHSFSFTVSSRSNCRHVPTDQLESVVKEICADDDSGDEIMITELDEFDSDNNTVIDNDPQDSNDEHLANTSAVPDAQKNTRNYKFKDFILNCVEKMTEPNKQCGEGEQSRNEVNDETNASDSSAVTPPHATLKRPPVKDPENRLEGGLKVHKMVHVPPSNNKKNGAMRKCRVCAKHKIRKETSIMCASCGVALCKLSCFNVYHTKKNY</sequence>
<dbReference type="AlphaFoldDB" id="A0A2J7R7S9"/>
<name>A0A2J7R7S9_9NEOP</name>
<keyword evidence="4" id="KW-1185">Reference proteome</keyword>
<protein>
    <recommendedName>
        <fullName evidence="2">PiggyBac transposable element-derived protein 4 C-terminal zinc-finger domain-containing protein</fullName>
    </recommendedName>
</protein>
<accession>A0A2J7R7S9</accession>
<feature type="domain" description="PiggyBac transposable element-derived protein 4 C-terminal zinc-finger" evidence="2">
    <location>
        <begin position="190"/>
        <end position="231"/>
    </location>
</feature>
<feature type="region of interest" description="Disordered" evidence="1">
    <location>
        <begin position="128"/>
        <end position="171"/>
    </location>
</feature>
<feature type="region of interest" description="Disordered" evidence="1">
    <location>
        <begin position="76"/>
        <end position="103"/>
    </location>
</feature>
<evidence type="ECO:0000313" key="3">
    <source>
        <dbReference type="EMBL" id="PNF36876.1"/>
    </source>
</evidence>
<evidence type="ECO:0000313" key="4">
    <source>
        <dbReference type="Proteomes" id="UP000235965"/>
    </source>
</evidence>
<gene>
    <name evidence="3" type="ORF">B7P43_G08883</name>
</gene>
<evidence type="ECO:0000259" key="2">
    <source>
        <dbReference type="Pfam" id="PF13842"/>
    </source>
</evidence>
<dbReference type="InterPro" id="IPR032718">
    <property type="entry name" value="PGBD4_Znf_C"/>
</dbReference>
<dbReference type="OrthoDB" id="10493310at2759"/>
<organism evidence="3 4">
    <name type="scientific">Cryptotermes secundus</name>
    <dbReference type="NCBI Taxonomy" id="105785"/>
    <lineage>
        <taxon>Eukaryota</taxon>
        <taxon>Metazoa</taxon>
        <taxon>Ecdysozoa</taxon>
        <taxon>Arthropoda</taxon>
        <taxon>Hexapoda</taxon>
        <taxon>Insecta</taxon>
        <taxon>Pterygota</taxon>
        <taxon>Neoptera</taxon>
        <taxon>Polyneoptera</taxon>
        <taxon>Dictyoptera</taxon>
        <taxon>Blattodea</taxon>
        <taxon>Blattoidea</taxon>
        <taxon>Termitoidae</taxon>
        <taxon>Kalotermitidae</taxon>
        <taxon>Cryptotermitinae</taxon>
        <taxon>Cryptotermes</taxon>
    </lineage>
</organism>
<comment type="caution">
    <text evidence="3">The sequence shown here is derived from an EMBL/GenBank/DDBJ whole genome shotgun (WGS) entry which is preliminary data.</text>
</comment>
<feature type="compositionally biased region" description="Polar residues" evidence="1">
    <location>
        <begin position="144"/>
        <end position="153"/>
    </location>
</feature>
<proteinExistence type="predicted"/>
<dbReference type="EMBL" id="NEVH01006727">
    <property type="protein sequence ID" value="PNF36876.1"/>
    <property type="molecule type" value="Genomic_DNA"/>
</dbReference>
<evidence type="ECO:0000256" key="1">
    <source>
        <dbReference type="SAM" id="MobiDB-lite"/>
    </source>
</evidence>
<reference evidence="3 4" key="1">
    <citation type="submission" date="2017-12" db="EMBL/GenBank/DDBJ databases">
        <title>Hemimetabolous genomes reveal molecular basis of termite eusociality.</title>
        <authorList>
            <person name="Harrison M.C."/>
            <person name="Jongepier E."/>
            <person name="Robertson H.M."/>
            <person name="Arning N."/>
            <person name="Bitard-Feildel T."/>
            <person name="Chao H."/>
            <person name="Childers C.P."/>
            <person name="Dinh H."/>
            <person name="Doddapaneni H."/>
            <person name="Dugan S."/>
            <person name="Gowin J."/>
            <person name="Greiner C."/>
            <person name="Han Y."/>
            <person name="Hu H."/>
            <person name="Hughes D.S.T."/>
            <person name="Huylmans A.-K."/>
            <person name="Kemena C."/>
            <person name="Kremer L.P.M."/>
            <person name="Lee S.L."/>
            <person name="Lopez-Ezquerra A."/>
            <person name="Mallet L."/>
            <person name="Monroy-Kuhn J.M."/>
            <person name="Moser A."/>
            <person name="Murali S.C."/>
            <person name="Muzny D.M."/>
            <person name="Otani S."/>
            <person name="Piulachs M.-D."/>
            <person name="Poelchau M."/>
            <person name="Qu J."/>
            <person name="Schaub F."/>
            <person name="Wada-Katsumata A."/>
            <person name="Worley K.C."/>
            <person name="Xie Q."/>
            <person name="Ylla G."/>
            <person name="Poulsen M."/>
            <person name="Gibbs R.A."/>
            <person name="Schal C."/>
            <person name="Richards S."/>
            <person name="Belles X."/>
            <person name="Korb J."/>
            <person name="Bornberg-Bauer E."/>
        </authorList>
    </citation>
    <scope>NUCLEOTIDE SEQUENCE [LARGE SCALE GENOMIC DNA]</scope>
    <source>
        <tissue evidence="3">Whole body</tissue>
    </source>
</reference>